<feature type="non-terminal residue" evidence="1">
    <location>
        <position position="142"/>
    </location>
</feature>
<evidence type="ECO:0000313" key="2">
    <source>
        <dbReference type="Proteomes" id="UP000499080"/>
    </source>
</evidence>
<dbReference type="Proteomes" id="UP000499080">
    <property type="component" value="Unassembled WGS sequence"/>
</dbReference>
<dbReference type="InterPro" id="IPR052709">
    <property type="entry name" value="Transposase-MT_Hybrid"/>
</dbReference>
<evidence type="ECO:0000313" key="1">
    <source>
        <dbReference type="EMBL" id="GBM12020.1"/>
    </source>
</evidence>
<dbReference type="PANTHER" id="PTHR46060">
    <property type="entry name" value="MARINER MOS1 TRANSPOSASE-LIKE PROTEIN"/>
    <property type="match status" value="1"/>
</dbReference>
<gene>
    <name evidence="1" type="ORF">AVEN_164910_1</name>
</gene>
<organism evidence="1 2">
    <name type="scientific">Araneus ventricosus</name>
    <name type="common">Orbweaver spider</name>
    <name type="synonym">Epeira ventricosa</name>
    <dbReference type="NCBI Taxonomy" id="182803"/>
    <lineage>
        <taxon>Eukaryota</taxon>
        <taxon>Metazoa</taxon>
        <taxon>Ecdysozoa</taxon>
        <taxon>Arthropoda</taxon>
        <taxon>Chelicerata</taxon>
        <taxon>Arachnida</taxon>
        <taxon>Araneae</taxon>
        <taxon>Araneomorphae</taxon>
        <taxon>Entelegynae</taxon>
        <taxon>Araneoidea</taxon>
        <taxon>Araneidae</taxon>
        <taxon>Araneus</taxon>
    </lineage>
</organism>
<accession>A0A4Y2D5L3</accession>
<protein>
    <recommendedName>
        <fullName evidence="3">Mos1 transposase HTH domain-containing protein</fullName>
    </recommendedName>
</protein>
<dbReference type="OrthoDB" id="10017160at2759"/>
<proteinExistence type="predicted"/>
<comment type="caution">
    <text evidence="1">The sequence shown here is derived from an EMBL/GenBank/DDBJ whole genome shotgun (WGS) entry which is preliminary data.</text>
</comment>
<dbReference type="EMBL" id="BGPR01088617">
    <property type="protein sequence ID" value="GBM12020.1"/>
    <property type="molecule type" value="Genomic_DNA"/>
</dbReference>
<dbReference type="AlphaFoldDB" id="A0A4Y2D5L3"/>
<evidence type="ECO:0008006" key="3">
    <source>
        <dbReference type="Google" id="ProtNLM"/>
    </source>
</evidence>
<sequence length="142" mass="16269">MSRLLQMASKLEMRAVIRFFGQKRCNSTFIGSWYGENAIWCQAISKRRNVFKNGHTNIHEAYREGKPSTSTNVEIIAHVNERILSNRHVMFDQSANELDISHGNVHKITFERLEIPDVCSKLNSSNPKNPFSASLNYVNVTK</sequence>
<dbReference type="PANTHER" id="PTHR46060:SF1">
    <property type="entry name" value="MARINER MOS1 TRANSPOSASE-LIKE PROTEIN"/>
    <property type="match status" value="1"/>
</dbReference>
<keyword evidence="2" id="KW-1185">Reference proteome</keyword>
<name>A0A4Y2D5L3_ARAVE</name>
<reference evidence="1 2" key="1">
    <citation type="journal article" date="2019" name="Sci. Rep.">
        <title>Orb-weaving spider Araneus ventricosus genome elucidates the spidroin gene catalogue.</title>
        <authorList>
            <person name="Kono N."/>
            <person name="Nakamura H."/>
            <person name="Ohtoshi R."/>
            <person name="Moran D.A.P."/>
            <person name="Shinohara A."/>
            <person name="Yoshida Y."/>
            <person name="Fujiwara M."/>
            <person name="Mori M."/>
            <person name="Tomita M."/>
            <person name="Arakawa K."/>
        </authorList>
    </citation>
    <scope>NUCLEOTIDE SEQUENCE [LARGE SCALE GENOMIC DNA]</scope>
</reference>